<gene>
    <name evidence="2" type="ORF">CFOL_v3_22105</name>
</gene>
<dbReference type="Proteomes" id="UP000187406">
    <property type="component" value="Unassembled WGS sequence"/>
</dbReference>
<organism evidence="2 3">
    <name type="scientific">Cephalotus follicularis</name>
    <name type="common">Albany pitcher plant</name>
    <dbReference type="NCBI Taxonomy" id="3775"/>
    <lineage>
        <taxon>Eukaryota</taxon>
        <taxon>Viridiplantae</taxon>
        <taxon>Streptophyta</taxon>
        <taxon>Embryophyta</taxon>
        <taxon>Tracheophyta</taxon>
        <taxon>Spermatophyta</taxon>
        <taxon>Magnoliopsida</taxon>
        <taxon>eudicotyledons</taxon>
        <taxon>Gunneridae</taxon>
        <taxon>Pentapetalae</taxon>
        <taxon>rosids</taxon>
        <taxon>fabids</taxon>
        <taxon>Oxalidales</taxon>
        <taxon>Cephalotaceae</taxon>
        <taxon>Cephalotus</taxon>
    </lineage>
</organism>
<evidence type="ECO:0000256" key="1">
    <source>
        <dbReference type="SAM" id="MobiDB-lite"/>
    </source>
</evidence>
<proteinExistence type="predicted"/>
<protein>
    <submittedName>
        <fullName evidence="2">DUF4283 domain-containing protein</fullName>
    </submittedName>
</protein>
<feature type="region of interest" description="Disordered" evidence="1">
    <location>
        <begin position="153"/>
        <end position="211"/>
    </location>
</feature>
<accession>A0A1Q3CEH6</accession>
<dbReference type="PANTHER" id="PTHR31286:SF99">
    <property type="entry name" value="DUF4283 DOMAIN-CONTAINING PROTEIN"/>
    <property type="match status" value="1"/>
</dbReference>
<evidence type="ECO:0000313" key="3">
    <source>
        <dbReference type="Proteomes" id="UP000187406"/>
    </source>
</evidence>
<dbReference type="InParanoid" id="A0A1Q3CEH6"/>
<reference evidence="3" key="1">
    <citation type="submission" date="2016-04" db="EMBL/GenBank/DDBJ databases">
        <title>Cephalotus genome sequencing.</title>
        <authorList>
            <person name="Fukushima K."/>
            <person name="Hasebe M."/>
            <person name="Fang X."/>
        </authorList>
    </citation>
    <scope>NUCLEOTIDE SEQUENCE [LARGE SCALE GENOMIC DNA]</scope>
    <source>
        <strain evidence="3">cv. St1</strain>
    </source>
</reference>
<feature type="compositionally biased region" description="Polar residues" evidence="1">
    <location>
        <begin position="178"/>
        <end position="191"/>
    </location>
</feature>
<evidence type="ECO:0000313" key="2">
    <source>
        <dbReference type="EMBL" id="GAV78640.1"/>
    </source>
</evidence>
<keyword evidence="3" id="KW-1185">Reference proteome</keyword>
<dbReference type="PANTHER" id="PTHR31286">
    <property type="entry name" value="GLYCINE-RICH CELL WALL STRUCTURAL PROTEIN 1.8-LIKE"/>
    <property type="match status" value="1"/>
</dbReference>
<name>A0A1Q3CEH6_CEPFO</name>
<dbReference type="AlphaFoldDB" id="A0A1Q3CEH6"/>
<sequence>MDDLSLAWSSAPSVFNGQPFLLRWSAAYKRHDSPQAAIWMCLPGLPLPLYNPSLLKAIEDSLGRFLRSDDMTSKFKNPRAARLCVEMDLSAPPPPAFVVAIGDLKVQQRIIYESRLLFCTRCSLQGHCTISCRNRKRKLPAPSGKECGALLPTGTFGHPNQAPPLPHSASHKHPPGACQNSLTTSLLSNQPPLGACSGPTSPSLGPAQAQFPSNPLVLPDGPAPLALPTSPLALSLPLTHAAMVSLG</sequence>
<dbReference type="EMBL" id="BDDD01001840">
    <property type="protein sequence ID" value="GAV78640.1"/>
    <property type="molecule type" value="Genomic_DNA"/>
</dbReference>
<dbReference type="OrthoDB" id="1751950at2759"/>
<dbReference type="InterPro" id="IPR040256">
    <property type="entry name" value="At4g02000-like"/>
</dbReference>
<comment type="caution">
    <text evidence="2">The sequence shown here is derived from an EMBL/GenBank/DDBJ whole genome shotgun (WGS) entry which is preliminary data.</text>
</comment>